<proteinExistence type="predicted"/>
<organism evidence="1">
    <name type="scientific">Arion vulgaris</name>
    <dbReference type="NCBI Taxonomy" id="1028688"/>
    <lineage>
        <taxon>Eukaryota</taxon>
        <taxon>Metazoa</taxon>
        <taxon>Spiralia</taxon>
        <taxon>Lophotrochozoa</taxon>
        <taxon>Mollusca</taxon>
        <taxon>Gastropoda</taxon>
        <taxon>Heterobranchia</taxon>
        <taxon>Euthyneura</taxon>
        <taxon>Panpulmonata</taxon>
        <taxon>Eupulmonata</taxon>
        <taxon>Stylommatophora</taxon>
        <taxon>Helicina</taxon>
        <taxon>Arionoidea</taxon>
        <taxon>Arionidae</taxon>
        <taxon>Arion</taxon>
    </lineage>
</organism>
<feature type="non-terminal residue" evidence="1">
    <location>
        <position position="1"/>
    </location>
</feature>
<evidence type="ECO:0008006" key="2">
    <source>
        <dbReference type="Google" id="ProtNLM"/>
    </source>
</evidence>
<dbReference type="Gene3D" id="3.30.420.10">
    <property type="entry name" value="Ribonuclease H-like superfamily/Ribonuclease H"/>
    <property type="match status" value="1"/>
</dbReference>
<name>A0A0B7C0N3_9EUPU</name>
<feature type="non-terminal residue" evidence="1">
    <location>
        <position position="93"/>
    </location>
</feature>
<evidence type="ECO:0000313" key="1">
    <source>
        <dbReference type="EMBL" id="CEK98757.1"/>
    </source>
</evidence>
<dbReference type="SUPFAM" id="SSF53098">
    <property type="entry name" value="Ribonuclease H-like"/>
    <property type="match status" value="1"/>
</dbReference>
<accession>A0A0B7C0N3</accession>
<dbReference type="EMBL" id="HACG01051886">
    <property type="protein sequence ID" value="CEK98757.1"/>
    <property type="molecule type" value="Transcribed_RNA"/>
</dbReference>
<dbReference type="InterPro" id="IPR012337">
    <property type="entry name" value="RNaseH-like_sf"/>
</dbReference>
<dbReference type="AlphaFoldDB" id="A0A0B7C0N3"/>
<sequence length="93" mass="10279">VGNSSVIAQTCSNGVGNNSKSVCVSSDSNTKDDKYIPNINVGKKLSYSLENIFYREFGQWPQAAHTAEGDCSTLLKIIHKKMPYFLSWCDQQA</sequence>
<protein>
    <recommendedName>
        <fullName evidence="2">Exonuclease domain-containing protein</fullName>
    </recommendedName>
</protein>
<gene>
    <name evidence="1" type="primary">ORF219509</name>
</gene>
<dbReference type="GO" id="GO:0003676">
    <property type="term" value="F:nucleic acid binding"/>
    <property type="evidence" value="ECO:0007669"/>
    <property type="project" value="InterPro"/>
</dbReference>
<reference evidence="1" key="1">
    <citation type="submission" date="2014-12" db="EMBL/GenBank/DDBJ databases">
        <title>Insight into the proteome of Arion vulgaris.</title>
        <authorList>
            <person name="Aradska J."/>
            <person name="Bulat T."/>
            <person name="Smidak R."/>
            <person name="Sarate P."/>
            <person name="Gangsoo J."/>
            <person name="Sialana F."/>
            <person name="Bilban M."/>
            <person name="Lubec G."/>
        </authorList>
    </citation>
    <scope>NUCLEOTIDE SEQUENCE</scope>
    <source>
        <tissue evidence="1">Skin</tissue>
    </source>
</reference>
<dbReference type="InterPro" id="IPR036397">
    <property type="entry name" value="RNaseH_sf"/>
</dbReference>